<dbReference type="Gene3D" id="1.20.1720.10">
    <property type="entry name" value="Multidrug resistance protein D"/>
    <property type="match status" value="1"/>
</dbReference>
<feature type="transmembrane region" description="Helical" evidence="5">
    <location>
        <begin position="421"/>
        <end position="441"/>
    </location>
</feature>
<reference evidence="7 8" key="1">
    <citation type="journal article" date="2021" name="Arch. Microbiol.">
        <title>Myceligenerans indicum sp. nov., an actinobacterium isolated from mangrove sediment of Sundarbans, India.</title>
        <authorList>
            <person name="Asha K."/>
            <person name="Bhadury P."/>
        </authorList>
    </citation>
    <scope>NUCLEOTIDE SEQUENCE [LARGE SCALE GENOMIC DNA]</scope>
    <source>
        <strain evidence="7 8">I2</strain>
    </source>
</reference>
<comment type="subcellular location">
    <subcellularLocation>
        <location evidence="1">Cell membrane</location>
        <topology evidence="1">Multi-pass membrane protein</topology>
    </subcellularLocation>
</comment>
<feature type="transmembrane region" description="Helical" evidence="5">
    <location>
        <begin position="62"/>
        <end position="82"/>
    </location>
</feature>
<dbReference type="InterPro" id="IPR020846">
    <property type="entry name" value="MFS_dom"/>
</dbReference>
<organism evidence="7 8">
    <name type="scientific">Myceligenerans indicum</name>
    <dbReference type="NCBI Taxonomy" id="2593663"/>
    <lineage>
        <taxon>Bacteria</taxon>
        <taxon>Bacillati</taxon>
        <taxon>Actinomycetota</taxon>
        <taxon>Actinomycetes</taxon>
        <taxon>Micrococcales</taxon>
        <taxon>Promicromonosporaceae</taxon>
        <taxon>Myceligenerans</taxon>
    </lineage>
</organism>
<comment type="caution">
    <text evidence="7">The sequence shown here is derived from an EMBL/GenBank/DDBJ whole genome shotgun (WGS) entry which is preliminary data.</text>
</comment>
<feature type="transmembrane region" description="Helical" evidence="5">
    <location>
        <begin position="94"/>
        <end position="113"/>
    </location>
</feature>
<dbReference type="Pfam" id="PF07690">
    <property type="entry name" value="MFS_1"/>
    <property type="match status" value="1"/>
</dbReference>
<dbReference type="RefSeq" id="WP_201848458.1">
    <property type="nucleotide sequence ID" value="NZ_JABBYC010000027.1"/>
</dbReference>
<proteinExistence type="predicted"/>
<protein>
    <submittedName>
        <fullName evidence="7">MFS transporter</fullName>
    </submittedName>
</protein>
<evidence type="ECO:0000256" key="1">
    <source>
        <dbReference type="ARBA" id="ARBA00004651"/>
    </source>
</evidence>
<keyword evidence="4 5" id="KW-0472">Membrane</keyword>
<feature type="domain" description="Major facilitator superfamily (MFS) profile" evidence="6">
    <location>
        <begin position="28"/>
        <end position="475"/>
    </location>
</feature>
<dbReference type="Proteomes" id="UP000675409">
    <property type="component" value="Unassembled WGS sequence"/>
</dbReference>
<dbReference type="Gene3D" id="1.20.1250.20">
    <property type="entry name" value="MFS general substrate transporter like domains"/>
    <property type="match status" value="1"/>
</dbReference>
<feature type="transmembrane region" description="Helical" evidence="5">
    <location>
        <begin position="151"/>
        <end position="171"/>
    </location>
</feature>
<feature type="transmembrane region" description="Helical" evidence="5">
    <location>
        <begin position="382"/>
        <end position="401"/>
    </location>
</feature>
<feature type="transmembrane region" description="Helical" evidence="5">
    <location>
        <begin position="279"/>
        <end position="301"/>
    </location>
</feature>
<evidence type="ECO:0000313" key="7">
    <source>
        <dbReference type="EMBL" id="MBL0887410.1"/>
    </source>
</evidence>
<sequence length="480" mass="47909">MTTTERPRLLARTAPTPGASRRALPPLIFTSLAIGAATFSALQSLLGPALPALQGDLGTTPAGIAWTMTAWLLAAAVATPIMGRVGDGIGKKRALLAVLAVVIVGSLVSASASTLPVMLAGRVLQGLGASVSPLAFGIIRDTFPARRVPSAIGAMAAVLAAGGGLGTVLAGPIIETTGWRGLFWIPAALLAVTTILVTTGVPASPRQGTARFDPLSAVLLATWLVALLLPLSEGPTWGWGSPATIGSFLLAAGAVLWWVRTEARSARPLIDLSTMRRPVVWRTIVVAALLGAAQFALLTYAPVLLQTDPSTGYGLGLSAGAAGLVMLPILVGMTLGGIVAGPATRYVTLPAQLAGGAALMASGSLAYALLHESLGPTLAAGGLFGLGLGLGFAAMTSIVVVNVPASQTGAATGAVQNARTIGGALGTAAFSALVAAATGGGDIPHEWAYTSGFLVLAAAGTLAILFAVATPRGDRTAKTP</sequence>
<feature type="transmembrane region" description="Helical" evidence="5">
    <location>
        <begin position="351"/>
        <end position="370"/>
    </location>
</feature>
<evidence type="ECO:0000256" key="2">
    <source>
        <dbReference type="ARBA" id="ARBA00022692"/>
    </source>
</evidence>
<dbReference type="PROSITE" id="PS50850">
    <property type="entry name" value="MFS"/>
    <property type="match status" value="1"/>
</dbReference>
<accession>A0ABS1LMB1</accession>
<name>A0ABS1LMB1_9MICO</name>
<dbReference type="SUPFAM" id="SSF103473">
    <property type="entry name" value="MFS general substrate transporter"/>
    <property type="match status" value="1"/>
</dbReference>
<keyword evidence="3 5" id="KW-1133">Transmembrane helix</keyword>
<feature type="transmembrane region" description="Helical" evidence="5">
    <location>
        <begin position="313"/>
        <end position="339"/>
    </location>
</feature>
<evidence type="ECO:0000313" key="8">
    <source>
        <dbReference type="Proteomes" id="UP000675409"/>
    </source>
</evidence>
<keyword evidence="8" id="KW-1185">Reference proteome</keyword>
<feature type="transmembrane region" description="Helical" evidence="5">
    <location>
        <begin position="27"/>
        <end position="50"/>
    </location>
</feature>
<feature type="transmembrane region" description="Helical" evidence="5">
    <location>
        <begin position="447"/>
        <end position="469"/>
    </location>
</feature>
<dbReference type="InterPro" id="IPR011701">
    <property type="entry name" value="MFS"/>
</dbReference>
<dbReference type="PANTHER" id="PTHR23501:SF197">
    <property type="entry name" value="COMD"/>
    <property type="match status" value="1"/>
</dbReference>
<dbReference type="PANTHER" id="PTHR23501">
    <property type="entry name" value="MAJOR FACILITATOR SUPERFAMILY"/>
    <property type="match status" value="1"/>
</dbReference>
<evidence type="ECO:0000256" key="4">
    <source>
        <dbReference type="ARBA" id="ARBA00023136"/>
    </source>
</evidence>
<feature type="transmembrane region" description="Helical" evidence="5">
    <location>
        <begin position="183"/>
        <end position="203"/>
    </location>
</feature>
<gene>
    <name evidence="7" type="ORF">HGK34_14170</name>
</gene>
<evidence type="ECO:0000259" key="6">
    <source>
        <dbReference type="PROSITE" id="PS50850"/>
    </source>
</evidence>
<dbReference type="InterPro" id="IPR036259">
    <property type="entry name" value="MFS_trans_sf"/>
</dbReference>
<dbReference type="EMBL" id="JABBYC010000027">
    <property type="protein sequence ID" value="MBL0887410.1"/>
    <property type="molecule type" value="Genomic_DNA"/>
</dbReference>
<keyword evidence="2 5" id="KW-0812">Transmembrane</keyword>
<feature type="transmembrane region" description="Helical" evidence="5">
    <location>
        <begin position="237"/>
        <end position="259"/>
    </location>
</feature>
<evidence type="ECO:0000256" key="3">
    <source>
        <dbReference type="ARBA" id="ARBA00022989"/>
    </source>
</evidence>
<evidence type="ECO:0000256" key="5">
    <source>
        <dbReference type="SAM" id="Phobius"/>
    </source>
</evidence>